<keyword evidence="2" id="KW-1185">Reference proteome</keyword>
<dbReference type="PANTHER" id="PTHR37946:SF1">
    <property type="entry name" value="SLL1969 PROTEIN"/>
    <property type="match status" value="1"/>
</dbReference>
<dbReference type="OrthoDB" id="8871309at2"/>
<evidence type="ECO:0000313" key="1">
    <source>
        <dbReference type="EMBL" id="SPD86684.1"/>
    </source>
</evidence>
<reference evidence="1 2" key="1">
    <citation type="submission" date="2018-02" db="EMBL/GenBank/DDBJ databases">
        <authorList>
            <person name="Cohen D.B."/>
            <person name="Kent A.D."/>
        </authorList>
    </citation>
    <scope>NUCLEOTIDE SEQUENCE [LARGE SCALE GENOMIC DNA]</scope>
    <source>
        <strain evidence="1">1</strain>
    </source>
</reference>
<dbReference type="Proteomes" id="UP000238164">
    <property type="component" value="Chromosome 1"/>
</dbReference>
<proteinExistence type="predicted"/>
<dbReference type="AlphaFoldDB" id="A0A2N9JGZ8"/>
<dbReference type="InterPro" id="IPR029058">
    <property type="entry name" value="AB_hydrolase_fold"/>
</dbReference>
<gene>
    <name evidence="1" type="ORF">MPLG2_1648</name>
</gene>
<sequence length="329" mass="34500">MTEVATMVHVARRPLTLPDGTAVQLHGPLQPDVPLVILLHGFAGDLASLTRPGRDAGSWRDALLGAGFSTLSYRQSEPLGTLEPNVDQLLRIAAGPLSTDRRLRRLPLVIVAHSRGGLLARAFIDRAAHNVALAGVLERIERVVTLHSPHQGSDLAGLTVRVDGAVQRVKGLVGSLGLRPAVLAALCLLSGSPAVAELAPGSALLRDLARRTPPTGIAWHTFGGTSADLGRIRHLLAAPHDSGARPAPVRLMRARGLAELLGVLDRLALLAPALREGEGDLVVADTSARLPFAASHRVNPLTHIEALWDGALQTQVLGLLHAGDALVAA</sequence>
<name>A0A2N9JGZ8_9ACTN</name>
<evidence type="ECO:0000313" key="2">
    <source>
        <dbReference type="Proteomes" id="UP000238164"/>
    </source>
</evidence>
<dbReference type="PANTHER" id="PTHR37946">
    <property type="entry name" value="SLL1969 PROTEIN"/>
    <property type="match status" value="1"/>
</dbReference>
<evidence type="ECO:0008006" key="3">
    <source>
        <dbReference type="Google" id="ProtNLM"/>
    </source>
</evidence>
<protein>
    <recommendedName>
        <fullName evidence="3">Alpha/beta hydrolase</fullName>
    </recommendedName>
</protein>
<dbReference type="Gene3D" id="3.40.50.1820">
    <property type="entry name" value="alpha/beta hydrolase"/>
    <property type="match status" value="1"/>
</dbReference>
<dbReference type="SUPFAM" id="SSF53474">
    <property type="entry name" value="alpha/beta-Hydrolases"/>
    <property type="match status" value="1"/>
</dbReference>
<dbReference type="RefSeq" id="WP_105185586.1">
    <property type="nucleotide sequence ID" value="NZ_BAAAGO010000007.1"/>
</dbReference>
<accession>A0A2N9JGZ8</accession>
<dbReference type="EMBL" id="LT985188">
    <property type="protein sequence ID" value="SPD86684.1"/>
    <property type="molecule type" value="Genomic_DNA"/>
</dbReference>
<dbReference type="KEGG" id="mgg:MPLG2_1648"/>
<organism evidence="1 2">
    <name type="scientific">Micropruina glycogenica</name>
    <dbReference type="NCBI Taxonomy" id="75385"/>
    <lineage>
        <taxon>Bacteria</taxon>
        <taxon>Bacillati</taxon>
        <taxon>Actinomycetota</taxon>
        <taxon>Actinomycetes</taxon>
        <taxon>Propionibacteriales</taxon>
        <taxon>Nocardioidaceae</taxon>
        <taxon>Micropruina</taxon>
    </lineage>
</organism>